<feature type="compositionally biased region" description="Basic and acidic residues" evidence="14">
    <location>
        <begin position="894"/>
        <end position="905"/>
    </location>
</feature>
<dbReference type="Pfam" id="PF00270">
    <property type="entry name" value="DEAD"/>
    <property type="match status" value="1"/>
</dbReference>
<evidence type="ECO:0000256" key="8">
    <source>
        <dbReference type="ARBA" id="ARBA00022806"/>
    </source>
</evidence>
<evidence type="ECO:0000256" key="5">
    <source>
        <dbReference type="ARBA" id="ARBA00022517"/>
    </source>
</evidence>
<feature type="domain" description="Helicase C-terminal" evidence="16">
    <location>
        <begin position="383"/>
        <end position="538"/>
    </location>
</feature>
<dbReference type="CDD" id="cd18787">
    <property type="entry name" value="SF2_C_DEAD"/>
    <property type="match status" value="1"/>
</dbReference>
<dbReference type="GO" id="GO:0003724">
    <property type="term" value="F:RNA helicase activity"/>
    <property type="evidence" value="ECO:0007669"/>
    <property type="project" value="UniProtKB-EC"/>
</dbReference>
<dbReference type="SMART" id="SM01123">
    <property type="entry name" value="DBP10CT"/>
    <property type="match status" value="1"/>
</dbReference>
<protein>
    <recommendedName>
        <fullName evidence="4">RNA helicase</fullName>
        <ecNumber evidence="4">3.6.4.13</ecNumber>
    </recommendedName>
</protein>
<dbReference type="GO" id="GO:0003723">
    <property type="term" value="F:RNA binding"/>
    <property type="evidence" value="ECO:0007669"/>
    <property type="project" value="UniProtKB-KW"/>
</dbReference>
<dbReference type="OrthoDB" id="10261375at2759"/>
<feature type="compositionally biased region" description="Basic and acidic residues" evidence="14">
    <location>
        <begin position="391"/>
        <end position="401"/>
    </location>
</feature>
<dbReference type="GO" id="GO:0042254">
    <property type="term" value="P:ribosome biogenesis"/>
    <property type="evidence" value="ECO:0007669"/>
    <property type="project" value="UniProtKB-KW"/>
</dbReference>
<feature type="domain" description="DEAD-box RNA helicase Q" evidence="17">
    <location>
        <begin position="90"/>
        <end position="118"/>
    </location>
</feature>
<feature type="region of interest" description="Disordered" evidence="14">
    <location>
        <begin position="1"/>
        <end position="26"/>
    </location>
</feature>
<evidence type="ECO:0000256" key="2">
    <source>
        <dbReference type="ARBA" id="ARBA00004123"/>
    </source>
</evidence>
<dbReference type="PROSITE" id="PS00039">
    <property type="entry name" value="DEAD_ATP_HELICASE"/>
    <property type="match status" value="1"/>
</dbReference>
<feature type="compositionally biased region" description="Acidic residues" evidence="14">
    <location>
        <begin position="367"/>
        <end position="377"/>
    </location>
</feature>
<feature type="compositionally biased region" description="Basic residues" evidence="14">
    <location>
        <begin position="979"/>
        <end position="992"/>
    </location>
</feature>
<evidence type="ECO:0000256" key="1">
    <source>
        <dbReference type="ARBA" id="ARBA00003706"/>
    </source>
</evidence>
<dbReference type="Gene3D" id="3.40.50.300">
    <property type="entry name" value="P-loop containing nucleotide triphosphate hydrolases"/>
    <property type="match status" value="2"/>
</dbReference>
<gene>
    <name evidence="18" type="ORF">BS47DRAFT_1335861</name>
</gene>
<evidence type="ECO:0000256" key="9">
    <source>
        <dbReference type="ARBA" id="ARBA00022840"/>
    </source>
</evidence>
<feature type="compositionally biased region" description="Polar residues" evidence="14">
    <location>
        <begin position="920"/>
        <end position="931"/>
    </location>
</feature>
<comment type="similarity">
    <text evidence="3">Belongs to the DEAD box helicase family. DDX54/DBP10 subfamily.</text>
</comment>
<keyword evidence="5" id="KW-0690">Ribosome biogenesis</keyword>
<dbReference type="PANTHER" id="PTHR47959:SF8">
    <property type="entry name" value="RNA HELICASE"/>
    <property type="match status" value="1"/>
</dbReference>
<dbReference type="GO" id="GO:0005829">
    <property type="term" value="C:cytosol"/>
    <property type="evidence" value="ECO:0007669"/>
    <property type="project" value="TreeGrafter"/>
</dbReference>
<feature type="domain" description="Helicase ATP-binding" evidence="15">
    <location>
        <begin position="123"/>
        <end position="319"/>
    </location>
</feature>
<dbReference type="EMBL" id="MU128912">
    <property type="protein sequence ID" value="KAF9520275.1"/>
    <property type="molecule type" value="Genomic_DNA"/>
</dbReference>
<dbReference type="SMART" id="SM00490">
    <property type="entry name" value="HELICc"/>
    <property type="match status" value="1"/>
</dbReference>
<sequence>MPKLKRKRNDAPTAEEDGSGDEANDYEVVAGDSLDISSALTGLVDEDNGDDDIEELIRSQQDKRKFKDAKDALKHAIKGQKHGQAVTGGGSFQSMGLHPSLLRSLILRGYRVPTPIQRASIPSLLSSPPRDLVGMARTGSGKTLAYMIPLIQRLGGRHSTTFGTRALVLVPARELALQVLKVGKELARGWTSSGGEHAGDNEMDEQAESKKPQALKWGLIVGGESLDEQFEVITSNPDVLIATPGRLLHLAVEMNLDLKSIQYVVFDEADRLFEMGFETALQEILHRLPSSRQTLLFSATLPKSLVEFAKAGLQNPKLIRLDAESKISSDLRMAFFSVKQTEKDACLLALLRDVIKVPLGGPKMQDGEEMGDEEEVHDDNGAQRKQANKRNGKERQKDHRTAPHQTLIFVATKHHVEYLLALLAEVGYAVSHIYGALDQAARTLQMDRFRRGFTSILVVTDVAARGIDIPVLENVVNYDFPHGARVFVHRVGRTARAGRKGWAWSFITHSELPHLLDLQLFLGRPILNRVPPDADEATFTESLVLGTFEREVVDSETESLARLDVSNSSLPMLRDVMRKGHSMYERSIGKASQASYTRAKDMVKEGKWGLTGGAGEAANVHPVFSLFGLGTTTVPRDNMTGNGPVAGSSKAAEIEAARTALMRVVDSFRPNETVFEIGTRGKAVGALLMKDRRKTLENITKKTLAPAVSSLLVSDPSEPAWDSRVQVSLEMADEEDLKGVFEMPSKKIRKNDYRDPEFFMSHHQKDAATDKGYSLKDGASFAEQAAHATFDLTTDEGVTGRQRHDKQLKWDRKKKKFIKGGGEGSDNVKIVKTESGARLPASYRSGRFDEWKAKNKIALPRIGEAEPERTRNGGNASAGGRRFKYNSTAQGKPLDPKHIGYERKLRLLKKKGASADDQGKSNQPRGTSSNGRPAHLRKGDRSGKAGAGSRFGGANIGKVKNELKSADQIRKARALEARKKAKNARPNKKGKR</sequence>
<dbReference type="EC" id="3.6.4.13" evidence="4"/>
<keyword evidence="9" id="KW-0067">ATP-binding</keyword>
<evidence type="ECO:0000256" key="13">
    <source>
        <dbReference type="PROSITE-ProRule" id="PRU00552"/>
    </source>
</evidence>
<evidence type="ECO:0000256" key="4">
    <source>
        <dbReference type="ARBA" id="ARBA00012552"/>
    </source>
</evidence>
<feature type="region of interest" description="Disordered" evidence="14">
    <location>
        <begin position="362"/>
        <end position="401"/>
    </location>
</feature>
<evidence type="ECO:0000313" key="19">
    <source>
        <dbReference type="Proteomes" id="UP000886523"/>
    </source>
</evidence>
<reference evidence="18" key="1">
    <citation type="journal article" date="2020" name="Nat. Commun.">
        <title>Large-scale genome sequencing of mycorrhizal fungi provides insights into the early evolution of symbiotic traits.</title>
        <authorList>
            <person name="Miyauchi S."/>
            <person name="Kiss E."/>
            <person name="Kuo A."/>
            <person name="Drula E."/>
            <person name="Kohler A."/>
            <person name="Sanchez-Garcia M."/>
            <person name="Morin E."/>
            <person name="Andreopoulos B."/>
            <person name="Barry K.W."/>
            <person name="Bonito G."/>
            <person name="Buee M."/>
            <person name="Carver A."/>
            <person name="Chen C."/>
            <person name="Cichocki N."/>
            <person name="Clum A."/>
            <person name="Culley D."/>
            <person name="Crous P.W."/>
            <person name="Fauchery L."/>
            <person name="Girlanda M."/>
            <person name="Hayes R.D."/>
            <person name="Keri Z."/>
            <person name="LaButti K."/>
            <person name="Lipzen A."/>
            <person name="Lombard V."/>
            <person name="Magnuson J."/>
            <person name="Maillard F."/>
            <person name="Murat C."/>
            <person name="Nolan M."/>
            <person name="Ohm R.A."/>
            <person name="Pangilinan J."/>
            <person name="Pereira M.F."/>
            <person name="Perotto S."/>
            <person name="Peter M."/>
            <person name="Pfister S."/>
            <person name="Riley R."/>
            <person name="Sitrit Y."/>
            <person name="Stielow J.B."/>
            <person name="Szollosi G."/>
            <person name="Zifcakova L."/>
            <person name="Stursova M."/>
            <person name="Spatafora J.W."/>
            <person name="Tedersoo L."/>
            <person name="Vaario L.M."/>
            <person name="Yamada A."/>
            <person name="Yan M."/>
            <person name="Wang P."/>
            <person name="Xu J."/>
            <person name="Bruns T."/>
            <person name="Baldrian P."/>
            <person name="Vilgalys R."/>
            <person name="Dunand C."/>
            <person name="Henrissat B."/>
            <person name="Grigoriev I.V."/>
            <person name="Hibbett D."/>
            <person name="Nagy L.G."/>
            <person name="Martin F.M."/>
        </authorList>
    </citation>
    <scope>NUCLEOTIDE SEQUENCE</scope>
    <source>
        <strain evidence="18">UP504</strain>
    </source>
</reference>
<dbReference type="SUPFAM" id="SSF52540">
    <property type="entry name" value="P-loop containing nucleoside triphosphate hydrolases"/>
    <property type="match status" value="1"/>
</dbReference>
<evidence type="ECO:0000256" key="10">
    <source>
        <dbReference type="ARBA" id="ARBA00022884"/>
    </source>
</evidence>
<evidence type="ECO:0000256" key="7">
    <source>
        <dbReference type="ARBA" id="ARBA00022801"/>
    </source>
</evidence>
<proteinExistence type="inferred from homology"/>
<evidence type="ECO:0000259" key="16">
    <source>
        <dbReference type="PROSITE" id="PS51194"/>
    </source>
</evidence>
<dbReference type="InterPro" id="IPR027417">
    <property type="entry name" value="P-loop_NTPase"/>
</dbReference>
<comment type="subcellular location">
    <subcellularLocation>
        <location evidence="2">Nucleus</location>
    </subcellularLocation>
</comment>
<evidence type="ECO:0000256" key="6">
    <source>
        <dbReference type="ARBA" id="ARBA00022741"/>
    </source>
</evidence>
<feature type="compositionally biased region" description="Gly residues" evidence="14">
    <location>
        <begin position="945"/>
        <end position="955"/>
    </location>
</feature>
<dbReference type="PROSITE" id="PS51195">
    <property type="entry name" value="Q_MOTIF"/>
    <property type="match status" value="1"/>
</dbReference>
<evidence type="ECO:0000256" key="14">
    <source>
        <dbReference type="SAM" id="MobiDB-lite"/>
    </source>
</evidence>
<dbReference type="PANTHER" id="PTHR47959">
    <property type="entry name" value="ATP-DEPENDENT RNA HELICASE RHLE-RELATED"/>
    <property type="match status" value="1"/>
</dbReference>
<dbReference type="InterPro" id="IPR011545">
    <property type="entry name" value="DEAD/DEAH_box_helicase_dom"/>
</dbReference>
<evidence type="ECO:0000256" key="12">
    <source>
        <dbReference type="ARBA" id="ARBA00047984"/>
    </source>
</evidence>
<feature type="compositionally biased region" description="Acidic residues" evidence="14">
    <location>
        <begin position="13"/>
        <end position="25"/>
    </location>
</feature>
<keyword evidence="6" id="KW-0547">Nucleotide-binding</keyword>
<feature type="region of interest" description="Disordered" evidence="14">
    <location>
        <begin position="973"/>
        <end position="992"/>
    </location>
</feature>
<dbReference type="Pfam" id="PF00271">
    <property type="entry name" value="Helicase_C"/>
    <property type="match status" value="1"/>
</dbReference>
<feature type="region of interest" description="Disordered" evidence="14">
    <location>
        <begin position="862"/>
        <end position="966"/>
    </location>
</feature>
<keyword evidence="11" id="KW-0539">Nucleus</keyword>
<dbReference type="Pfam" id="PF08147">
    <property type="entry name" value="DBP10CT"/>
    <property type="match status" value="1"/>
</dbReference>
<evidence type="ECO:0000313" key="18">
    <source>
        <dbReference type="EMBL" id="KAF9520275.1"/>
    </source>
</evidence>
<keyword evidence="19" id="KW-1185">Reference proteome</keyword>
<dbReference type="AlphaFoldDB" id="A0A9P6BB68"/>
<dbReference type="Proteomes" id="UP000886523">
    <property type="component" value="Unassembled WGS sequence"/>
</dbReference>
<dbReference type="InterPro" id="IPR050079">
    <property type="entry name" value="DEAD_box_RNA_helicase"/>
</dbReference>
<feature type="short sequence motif" description="Q motif" evidence="13">
    <location>
        <begin position="90"/>
        <end position="118"/>
    </location>
</feature>
<dbReference type="GO" id="GO:0016787">
    <property type="term" value="F:hydrolase activity"/>
    <property type="evidence" value="ECO:0007669"/>
    <property type="project" value="UniProtKB-KW"/>
</dbReference>
<dbReference type="InterPro" id="IPR012541">
    <property type="entry name" value="DBP10_C"/>
</dbReference>
<comment type="function">
    <text evidence="1">ATP-binding RNA helicase involved in the biogenesis of 60S ribosomal subunits and is required for the normal formation of 25S and 5.8S rRNAs.</text>
</comment>
<comment type="catalytic activity">
    <reaction evidence="12">
        <text>ATP + H2O = ADP + phosphate + H(+)</text>
        <dbReference type="Rhea" id="RHEA:13065"/>
        <dbReference type="ChEBI" id="CHEBI:15377"/>
        <dbReference type="ChEBI" id="CHEBI:15378"/>
        <dbReference type="ChEBI" id="CHEBI:30616"/>
        <dbReference type="ChEBI" id="CHEBI:43474"/>
        <dbReference type="ChEBI" id="CHEBI:456216"/>
        <dbReference type="EC" id="3.6.4.13"/>
    </reaction>
</comment>
<dbReference type="PROSITE" id="PS51192">
    <property type="entry name" value="HELICASE_ATP_BIND_1"/>
    <property type="match status" value="1"/>
</dbReference>
<dbReference type="GO" id="GO:0005730">
    <property type="term" value="C:nucleolus"/>
    <property type="evidence" value="ECO:0007669"/>
    <property type="project" value="UniProtKB-SubCell"/>
</dbReference>
<evidence type="ECO:0000259" key="15">
    <source>
        <dbReference type="PROSITE" id="PS51192"/>
    </source>
</evidence>
<dbReference type="InterPro" id="IPR014001">
    <property type="entry name" value="Helicase_ATP-bd"/>
</dbReference>
<keyword evidence="10" id="KW-0694">RNA-binding</keyword>
<evidence type="ECO:0000259" key="17">
    <source>
        <dbReference type="PROSITE" id="PS51195"/>
    </source>
</evidence>
<dbReference type="GO" id="GO:0010467">
    <property type="term" value="P:gene expression"/>
    <property type="evidence" value="ECO:0007669"/>
    <property type="project" value="UniProtKB-ARBA"/>
</dbReference>
<dbReference type="InterPro" id="IPR000629">
    <property type="entry name" value="RNA-helicase_DEAD-box_CS"/>
</dbReference>
<keyword evidence="8" id="KW-0347">Helicase</keyword>
<evidence type="ECO:0000256" key="3">
    <source>
        <dbReference type="ARBA" id="ARBA00010379"/>
    </source>
</evidence>
<dbReference type="GO" id="GO:0005524">
    <property type="term" value="F:ATP binding"/>
    <property type="evidence" value="ECO:0007669"/>
    <property type="project" value="UniProtKB-KW"/>
</dbReference>
<dbReference type="InterPro" id="IPR014014">
    <property type="entry name" value="RNA_helicase_DEAD_Q_motif"/>
</dbReference>
<dbReference type="SMART" id="SM00487">
    <property type="entry name" value="DEXDc"/>
    <property type="match status" value="1"/>
</dbReference>
<accession>A0A9P6BB68</accession>
<dbReference type="InterPro" id="IPR001650">
    <property type="entry name" value="Helicase_C-like"/>
</dbReference>
<name>A0A9P6BB68_9AGAM</name>
<keyword evidence="7" id="KW-0378">Hydrolase</keyword>
<organism evidence="18 19">
    <name type="scientific">Hydnum rufescens UP504</name>
    <dbReference type="NCBI Taxonomy" id="1448309"/>
    <lineage>
        <taxon>Eukaryota</taxon>
        <taxon>Fungi</taxon>
        <taxon>Dikarya</taxon>
        <taxon>Basidiomycota</taxon>
        <taxon>Agaricomycotina</taxon>
        <taxon>Agaricomycetes</taxon>
        <taxon>Cantharellales</taxon>
        <taxon>Hydnaceae</taxon>
        <taxon>Hydnum</taxon>
    </lineage>
</organism>
<evidence type="ECO:0000256" key="11">
    <source>
        <dbReference type="ARBA" id="ARBA00023242"/>
    </source>
</evidence>
<comment type="caution">
    <text evidence="18">The sequence shown here is derived from an EMBL/GenBank/DDBJ whole genome shotgun (WGS) entry which is preliminary data.</text>
</comment>
<dbReference type="PROSITE" id="PS51194">
    <property type="entry name" value="HELICASE_CTER"/>
    <property type="match status" value="1"/>
</dbReference>